<evidence type="ECO:0000256" key="5">
    <source>
        <dbReference type="ARBA" id="ARBA00022598"/>
    </source>
</evidence>
<dbReference type="GO" id="GO:0016020">
    <property type="term" value="C:membrane"/>
    <property type="evidence" value="ECO:0007669"/>
    <property type="project" value="UniProtKB-SubCell"/>
</dbReference>
<protein>
    <recommendedName>
        <fullName evidence="13">Long-chain-fatty-acid--CoA ligase</fullName>
        <ecNumber evidence="12">6.2.1.3</ecNumber>
    </recommendedName>
    <alternativeName>
        <fullName evidence="14">Long-chain acyl-CoA synthetase</fullName>
    </alternativeName>
</protein>
<comment type="pathway">
    <text evidence="3">Lipid metabolism; fatty acid beta-oxidation.</text>
</comment>
<keyword evidence="8" id="KW-0067">ATP-binding</keyword>
<dbReference type="PANTHER" id="PTHR43767:SF8">
    <property type="entry name" value="LONG-CHAIN-FATTY-ACID--COA LIGASE"/>
    <property type="match status" value="1"/>
</dbReference>
<dbReference type="Proteomes" id="UP000013526">
    <property type="component" value="Unassembled WGS sequence"/>
</dbReference>
<dbReference type="FunFam" id="3.30.300.30:FF:000006">
    <property type="entry name" value="Long-chain-fatty-acid--CoA ligase FadD"/>
    <property type="match status" value="1"/>
</dbReference>
<dbReference type="PANTHER" id="PTHR43767">
    <property type="entry name" value="LONG-CHAIN-FATTY-ACID--COA LIGASE"/>
    <property type="match status" value="1"/>
</dbReference>
<dbReference type="CDD" id="cd05936">
    <property type="entry name" value="FC-FACS_FadD_like"/>
    <property type="match status" value="1"/>
</dbReference>
<evidence type="ECO:0000256" key="6">
    <source>
        <dbReference type="ARBA" id="ARBA00022741"/>
    </source>
</evidence>
<accession>R1F6T1</accession>
<dbReference type="Gene3D" id="3.30.300.30">
    <property type="match status" value="1"/>
</dbReference>
<evidence type="ECO:0000256" key="9">
    <source>
        <dbReference type="ARBA" id="ARBA00022842"/>
    </source>
</evidence>
<keyword evidence="9" id="KW-0460">Magnesium</keyword>
<evidence type="ECO:0000259" key="17">
    <source>
        <dbReference type="Pfam" id="PF13193"/>
    </source>
</evidence>
<dbReference type="PATRIC" id="fig|1268236.3.peg.1723"/>
<evidence type="ECO:0000256" key="8">
    <source>
        <dbReference type="ARBA" id="ARBA00022840"/>
    </source>
</evidence>
<feature type="domain" description="AMP-dependent synthetase/ligase" evidence="16">
    <location>
        <begin position="72"/>
        <end position="463"/>
    </location>
</feature>
<organism evidence="18 19">
    <name type="scientific">Aeromonas molluscorum 848</name>
    <dbReference type="NCBI Taxonomy" id="1268236"/>
    <lineage>
        <taxon>Bacteria</taxon>
        <taxon>Pseudomonadati</taxon>
        <taxon>Pseudomonadota</taxon>
        <taxon>Gammaproteobacteria</taxon>
        <taxon>Aeromonadales</taxon>
        <taxon>Aeromonadaceae</taxon>
        <taxon>Aeromonas</taxon>
    </lineage>
</organism>
<reference evidence="18 19" key="1">
    <citation type="journal article" date="2013" name="Genome Announc.">
        <title>Draft Genome Sequence of Aeromonas molluscorum Strain 848TT, Isolated from Bivalve Molluscs.</title>
        <authorList>
            <person name="Spataro N."/>
            <person name="Farfan M."/>
            <person name="Albarral V."/>
            <person name="Sanglas A."/>
            <person name="Loren J.G."/>
            <person name="Fuste M.C."/>
            <person name="Bosch E."/>
        </authorList>
    </citation>
    <scope>NUCLEOTIDE SEQUENCE [LARGE SCALE GENOMIC DNA]</scope>
    <source>
        <strain evidence="18 19">848</strain>
    </source>
</reference>
<dbReference type="PROSITE" id="PS00455">
    <property type="entry name" value="AMP_BINDING"/>
    <property type="match status" value="1"/>
</dbReference>
<dbReference type="GO" id="GO:0004467">
    <property type="term" value="F:long-chain fatty acid-CoA ligase activity"/>
    <property type="evidence" value="ECO:0007669"/>
    <property type="project" value="UniProtKB-EC"/>
</dbReference>
<keyword evidence="5 18" id="KW-0436">Ligase</keyword>
<dbReference type="InterPro" id="IPR025110">
    <property type="entry name" value="AMP-bd_C"/>
</dbReference>
<dbReference type="AlphaFoldDB" id="R1F6T1"/>
<keyword evidence="10" id="KW-0443">Lipid metabolism</keyword>
<sequence>MHEHKDEHENIMPQQSDLTTESVDMDEHEQAMVPPQAEPTVASAEKIWLKRYPEGVPAEINPDIYGSLVEMFEASVNEFADQPAFVNMGQTITYRRLEEQSRAFAAYLQHELKLEKGDRVAVMMPNLLQYPIAVFGILRAGMIVVNVNPLYTPRELEHQLKDSGAKAIVIVSNFAHTLEKVVYDTPIKHVILTRMGDNLGLAKGTLVNFVVKYVKKLVPKYNLPHASTMRHALAKGRFLQYIKPEIHGEEIAFLQYTGGTTGLSKGAMLTHRNMIANVEQCLGVYGPVLQRGKEFVVTALPLYHVFALTVNCLLFMRLGGYNLLISNPRDIPGFVKEIKKYPFTCITGVNTLFNALVNNDEFQSMDFSKLTLTIGGGMAVQRAVAEQWKTMTDTPLLEGYGLTECSPLVSVCPYDLTDYNGSIGLPVCSTDIRLVNDAGQPIHALNTPGEMQVRGPQVMTGYWQRPEATAEVMQDDWLCTGDIAVCDEQGFFKIVDRKKDMILVSGFNVYPNEIEDVVALNPKVLEVAAVGVPHKVSGELVKVFVVRKDPKLTEEEVIAHCRQHLTAYKVPKLVEFRDELPKTNVGKILRRVLRDEEIAKQ</sequence>
<feature type="region of interest" description="Disordered" evidence="15">
    <location>
        <begin position="1"/>
        <end position="37"/>
    </location>
</feature>
<feature type="compositionally biased region" description="Basic and acidic residues" evidence="15">
    <location>
        <begin position="1"/>
        <end position="10"/>
    </location>
</feature>
<evidence type="ECO:0000256" key="11">
    <source>
        <dbReference type="ARBA" id="ARBA00023136"/>
    </source>
</evidence>
<evidence type="ECO:0000256" key="4">
    <source>
        <dbReference type="ARBA" id="ARBA00006432"/>
    </source>
</evidence>
<dbReference type="Pfam" id="PF13193">
    <property type="entry name" value="AMP-binding_C"/>
    <property type="match status" value="1"/>
</dbReference>
<proteinExistence type="inferred from homology"/>
<evidence type="ECO:0000256" key="15">
    <source>
        <dbReference type="SAM" id="MobiDB-lite"/>
    </source>
</evidence>
<feature type="compositionally biased region" description="Polar residues" evidence="15">
    <location>
        <begin position="12"/>
        <end position="22"/>
    </location>
</feature>
<evidence type="ECO:0000256" key="12">
    <source>
        <dbReference type="ARBA" id="ARBA00026121"/>
    </source>
</evidence>
<dbReference type="GO" id="GO:0005524">
    <property type="term" value="F:ATP binding"/>
    <property type="evidence" value="ECO:0007669"/>
    <property type="project" value="UniProtKB-KW"/>
</dbReference>
<dbReference type="InterPro" id="IPR050237">
    <property type="entry name" value="ATP-dep_AMP-bd_enzyme"/>
</dbReference>
<dbReference type="SUPFAM" id="SSF56801">
    <property type="entry name" value="Acetyl-CoA synthetase-like"/>
    <property type="match status" value="1"/>
</dbReference>
<keyword evidence="6" id="KW-0547">Nucleotide-binding</keyword>
<evidence type="ECO:0000259" key="16">
    <source>
        <dbReference type="Pfam" id="PF00501"/>
    </source>
</evidence>
<evidence type="ECO:0000256" key="2">
    <source>
        <dbReference type="ARBA" id="ARBA00004170"/>
    </source>
</evidence>
<evidence type="ECO:0000256" key="1">
    <source>
        <dbReference type="ARBA" id="ARBA00001946"/>
    </source>
</evidence>
<comment type="cofactor">
    <cofactor evidence="1">
        <name>Mg(2+)</name>
        <dbReference type="ChEBI" id="CHEBI:18420"/>
    </cofactor>
</comment>
<dbReference type="FunFam" id="3.40.50.12780:FF:000003">
    <property type="entry name" value="Long-chain-fatty-acid--CoA ligase FadD"/>
    <property type="match status" value="1"/>
</dbReference>
<gene>
    <name evidence="18" type="ORF">G113_08725</name>
</gene>
<dbReference type="InterPro" id="IPR020845">
    <property type="entry name" value="AMP-binding_CS"/>
</dbReference>
<evidence type="ECO:0000256" key="10">
    <source>
        <dbReference type="ARBA" id="ARBA00023098"/>
    </source>
</evidence>
<evidence type="ECO:0000256" key="13">
    <source>
        <dbReference type="ARBA" id="ARBA00039545"/>
    </source>
</evidence>
<evidence type="ECO:0000313" key="19">
    <source>
        <dbReference type="Proteomes" id="UP000013526"/>
    </source>
</evidence>
<dbReference type="Pfam" id="PF00501">
    <property type="entry name" value="AMP-binding"/>
    <property type="match status" value="1"/>
</dbReference>
<evidence type="ECO:0000256" key="7">
    <source>
        <dbReference type="ARBA" id="ARBA00022832"/>
    </source>
</evidence>
<keyword evidence="7" id="KW-0276">Fatty acid metabolism</keyword>
<evidence type="ECO:0000256" key="3">
    <source>
        <dbReference type="ARBA" id="ARBA00005005"/>
    </source>
</evidence>
<dbReference type="EC" id="6.2.1.3" evidence="12"/>
<comment type="caution">
    <text evidence="18">The sequence shown here is derived from an EMBL/GenBank/DDBJ whole genome shotgun (WGS) entry which is preliminary data.</text>
</comment>
<keyword evidence="19" id="KW-1185">Reference proteome</keyword>
<comment type="similarity">
    <text evidence="4">Belongs to the ATP-dependent AMP-binding enzyme family.</text>
</comment>
<dbReference type="Gene3D" id="3.40.50.12780">
    <property type="entry name" value="N-terminal domain of ligase-like"/>
    <property type="match status" value="1"/>
</dbReference>
<dbReference type="NCBIfam" id="NF006523">
    <property type="entry name" value="PRK08974.1"/>
    <property type="match status" value="1"/>
</dbReference>
<keyword evidence="11" id="KW-0472">Membrane</keyword>
<evidence type="ECO:0000256" key="14">
    <source>
        <dbReference type="ARBA" id="ARBA00042773"/>
    </source>
</evidence>
<dbReference type="InterPro" id="IPR042099">
    <property type="entry name" value="ANL_N_sf"/>
</dbReference>
<feature type="domain" description="AMP-binding enzyme C-terminal" evidence="17">
    <location>
        <begin position="513"/>
        <end position="587"/>
    </location>
</feature>
<dbReference type="InterPro" id="IPR045851">
    <property type="entry name" value="AMP-bd_C_sf"/>
</dbReference>
<comment type="subcellular location">
    <subcellularLocation>
        <location evidence="2">Membrane</location>
        <topology evidence="2">Peripheral membrane protein</topology>
    </subcellularLocation>
</comment>
<evidence type="ECO:0000313" key="18">
    <source>
        <dbReference type="EMBL" id="EOD55498.1"/>
    </source>
</evidence>
<dbReference type="EMBL" id="AQGQ01000043">
    <property type="protein sequence ID" value="EOD55498.1"/>
    <property type="molecule type" value="Genomic_DNA"/>
</dbReference>
<dbReference type="InterPro" id="IPR000873">
    <property type="entry name" value="AMP-dep_synth/lig_dom"/>
</dbReference>
<name>R1F6T1_9GAMM</name>